<reference evidence="6" key="1">
    <citation type="journal article" date="2019" name="Int. J. Syst. Evol. Microbiol.">
        <title>The Global Catalogue of Microorganisms (GCM) 10K type strain sequencing project: providing services to taxonomists for standard genome sequencing and annotation.</title>
        <authorList>
            <consortium name="The Broad Institute Genomics Platform"/>
            <consortium name="The Broad Institute Genome Sequencing Center for Infectious Disease"/>
            <person name="Wu L."/>
            <person name="Ma J."/>
        </authorList>
    </citation>
    <scope>NUCLEOTIDE SEQUENCE [LARGE SCALE GENOMIC DNA]</scope>
    <source>
        <strain evidence="6">JCM 13006</strain>
    </source>
</reference>
<evidence type="ECO:0000256" key="1">
    <source>
        <dbReference type="ARBA" id="ARBA00006484"/>
    </source>
</evidence>
<dbReference type="Gene3D" id="3.40.50.720">
    <property type="entry name" value="NAD(P)-binding Rossmann-like Domain"/>
    <property type="match status" value="1"/>
</dbReference>
<keyword evidence="6" id="KW-1185">Reference proteome</keyword>
<feature type="domain" description="Ketoreductase" evidence="4">
    <location>
        <begin position="50"/>
        <end position="191"/>
    </location>
</feature>
<dbReference type="SUPFAM" id="SSF51735">
    <property type="entry name" value="NAD(P)-binding Rossmann-fold domains"/>
    <property type="match status" value="1"/>
</dbReference>
<dbReference type="Proteomes" id="UP001501752">
    <property type="component" value="Unassembled WGS sequence"/>
</dbReference>
<organism evidence="5 6">
    <name type="scientific">Kitasatospora terrestris</name>
    <dbReference type="NCBI Taxonomy" id="258051"/>
    <lineage>
        <taxon>Bacteria</taxon>
        <taxon>Bacillati</taxon>
        <taxon>Actinomycetota</taxon>
        <taxon>Actinomycetes</taxon>
        <taxon>Kitasatosporales</taxon>
        <taxon>Streptomycetaceae</taxon>
        <taxon>Kitasatospora</taxon>
    </lineage>
</organism>
<protein>
    <submittedName>
        <fullName evidence="5">3-oxoacyl-ACP reductase</fullName>
    </submittedName>
</protein>
<dbReference type="PANTHER" id="PTHR42879:SF2">
    <property type="entry name" value="3-OXOACYL-[ACYL-CARRIER-PROTEIN] REDUCTASE FABG"/>
    <property type="match status" value="1"/>
</dbReference>
<feature type="region of interest" description="Disordered" evidence="3">
    <location>
        <begin position="1"/>
        <end position="48"/>
    </location>
</feature>
<sequence>MTRGSGTGSGTGGGTGRPEPVQSVSSPSCEPPDVTESHRERRARMSEQQRVALVTGGTSGIGLAVAETLAEQGHAVFLCARDADRVDTVVEKLRGRGLEVAGTAADVRDAGSVKALVRAAVDTYGPIHVLVNNAGRGGGGITAELPDELWDDVIATNLTAVFRITREVLTTGGMREAGRGRIISIASTGGKQGVMLAAPYSASKHGVIGFTKALGLELATAGITVNAVCPGYVETPMAERVRQGYAAHWGTTEDEVLAKFRAKIPLGRYSTPEEVAGLVGYLAGDLAASITAQALNVCGGLGNY</sequence>
<accession>A0ABP9DKQ4</accession>
<evidence type="ECO:0000313" key="6">
    <source>
        <dbReference type="Proteomes" id="UP001501752"/>
    </source>
</evidence>
<name>A0ABP9DKQ4_9ACTN</name>
<dbReference type="InterPro" id="IPR036291">
    <property type="entry name" value="NAD(P)-bd_dom_sf"/>
</dbReference>
<dbReference type="PRINTS" id="PR00081">
    <property type="entry name" value="GDHRDH"/>
</dbReference>
<evidence type="ECO:0000256" key="3">
    <source>
        <dbReference type="SAM" id="MobiDB-lite"/>
    </source>
</evidence>
<comment type="similarity">
    <text evidence="1 2">Belongs to the short-chain dehydrogenases/reductases (SDR) family.</text>
</comment>
<dbReference type="PANTHER" id="PTHR42879">
    <property type="entry name" value="3-OXOACYL-(ACYL-CARRIER-PROTEIN) REDUCTASE"/>
    <property type="match status" value="1"/>
</dbReference>
<gene>
    <name evidence="5" type="ORF">GCM10023235_28470</name>
</gene>
<dbReference type="InterPro" id="IPR057326">
    <property type="entry name" value="KR_dom"/>
</dbReference>
<feature type="compositionally biased region" description="Gly residues" evidence="3">
    <location>
        <begin position="1"/>
        <end position="16"/>
    </location>
</feature>
<dbReference type="PROSITE" id="PS00061">
    <property type="entry name" value="ADH_SHORT"/>
    <property type="match status" value="1"/>
</dbReference>
<evidence type="ECO:0000259" key="4">
    <source>
        <dbReference type="SMART" id="SM00822"/>
    </source>
</evidence>
<feature type="compositionally biased region" description="Basic and acidic residues" evidence="3">
    <location>
        <begin position="35"/>
        <end position="47"/>
    </location>
</feature>
<dbReference type="Pfam" id="PF00106">
    <property type="entry name" value="adh_short"/>
    <property type="match status" value="1"/>
</dbReference>
<proteinExistence type="inferred from homology"/>
<evidence type="ECO:0000313" key="5">
    <source>
        <dbReference type="EMBL" id="GAA4849857.1"/>
    </source>
</evidence>
<dbReference type="SMART" id="SM00822">
    <property type="entry name" value="PKS_KR"/>
    <property type="match status" value="1"/>
</dbReference>
<dbReference type="EMBL" id="BAABIS010000001">
    <property type="protein sequence ID" value="GAA4849857.1"/>
    <property type="molecule type" value="Genomic_DNA"/>
</dbReference>
<dbReference type="InterPro" id="IPR050259">
    <property type="entry name" value="SDR"/>
</dbReference>
<dbReference type="PRINTS" id="PR00080">
    <property type="entry name" value="SDRFAMILY"/>
</dbReference>
<comment type="caution">
    <text evidence="5">The sequence shown here is derived from an EMBL/GenBank/DDBJ whole genome shotgun (WGS) entry which is preliminary data.</text>
</comment>
<dbReference type="InterPro" id="IPR020904">
    <property type="entry name" value="Sc_DH/Rdtase_CS"/>
</dbReference>
<evidence type="ECO:0000256" key="2">
    <source>
        <dbReference type="RuleBase" id="RU000363"/>
    </source>
</evidence>
<dbReference type="InterPro" id="IPR002347">
    <property type="entry name" value="SDR_fam"/>
</dbReference>